<keyword evidence="1" id="KW-0812">Transmembrane</keyword>
<name>A0AAW0WQE5_CHEQU</name>
<dbReference type="SUPFAM" id="SSF57501">
    <property type="entry name" value="Cystine-knot cytokines"/>
    <property type="match status" value="1"/>
</dbReference>
<proteinExistence type="predicted"/>
<evidence type="ECO:0008006" key="5">
    <source>
        <dbReference type="Google" id="ProtNLM"/>
    </source>
</evidence>
<keyword evidence="1" id="KW-1133">Transmembrane helix</keyword>
<organism evidence="3 4">
    <name type="scientific">Cherax quadricarinatus</name>
    <name type="common">Australian red claw crayfish</name>
    <dbReference type="NCBI Taxonomy" id="27406"/>
    <lineage>
        <taxon>Eukaryota</taxon>
        <taxon>Metazoa</taxon>
        <taxon>Ecdysozoa</taxon>
        <taxon>Arthropoda</taxon>
        <taxon>Crustacea</taxon>
        <taxon>Multicrustacea</taxon>
        <taxon>Malacostraca</taxon>
        <taxon>Eumalacostraca</taxon>
        <taxon>Eucarida</taxon>
        <taxon>Decapoda</taxon>
        <taxon>Pleocyemata</taxon>
        <taxon>Astacidea</taxon>
        <taxon>Parastacoidea</taxon>
        <taxon>Parastacidae</taxon>
        <taxon>Cherax</taxon>
    </lineage>
</organism>
<dbReference type="AlphaFoldDB" id="A0AAW0WQE5"/>
<evidence type="ECO:0000256" key="2">
    <source>
        <dbReference type="SAM" id="SignalP"/>
    </source>
</evidence>
<keyword evidence="4" id="KW-1185">Reference proteome</keyword>
<evidence type="ECO:0000313" key="4">
    <source>
        <dbReference type="Proteomes" id="UP001445076"/>
    </source>
</evidence>
<keyword evidence="2" id="KW-0732">Signal</keyword>
<feature type="transmembrane region" description="Helical" evidence="1">
    <location>
        <begin position="41"/>
        <end position="58"/>
    </location>
</feature>
<reference evidence="3 4" key="1">
    <citation type="journal article" date="2024" name="BMC Genomics">
        <title>Genome assembly of redclaw crayfish (Cherax quadricarinatus) provides insights into its immune adaptation and hypoxia tolerance.</title>
        <authorList>
            <person name="Liu Z."/>
            <person name="Zheng J."/>
            <person name="Li H."/>
            <person name="Fang K."/>
            <person name="Wang S."/>
            <person name="He J."/>
            <person name="Zhou D."/>
            <person name="Weng S."/>
            <person name="Chi M."/>
            <person name="Gu Z."/>
            <person name="He J."/>
            <person name="Li F."/>
            <person name="Wang M."/>
        </authorList>
    </citation>
    <scope>NUCLEOTIDE SEQUENCE [LARGE SCALE GENOMIC DNA]</scope>
    <source>
        <strain evidence="3">ZL_2023a</strain>
    </source>
</reference>
<feature type="signal peptide" evidence="2">
    <location>
        <begin position="1"/>
        <end position="17"/>
    </location>
</feature>
<dbReference type="Gene3D" id="2.10.90.10">
    <property type="entry name" value="Cystine-knot cytokines"/>
    <property type="match status" value="1"/>
</dbReference>
<keyword evidence="1" id="KW-0472">Membrane</keyword>
<sequence length="205" mass="22932">MFLVSVALLFCFGVSTLQDVKTMMCDEVRAPKKNIFTRWKILMTLGWVTSIVITAVIARMTVNSGGTGGTVVCGGTNQTTEGRGTNRTVEGRNIMETHNDSFSQILNQVEELKKLGCHPTQVKVPTRDALSQSDDDFTHIYPEWVLTSRCLEECSFCQQAQELCLPVPEENKINTVIVAYEGYDNVTGFRQLQVVEHTSCRCQQQ</sequence>
<gene>
    <name evidence="3" type="ORF">OTU49_006201</name>
</gene>
<dbReference type="Proteomes" id="UP001445076">
    <property type="component" value="Unassembled WGS sequence"/>
</dbReference>
<evidence type="ECO:0000256" key="1">
    <source>
        <dbReference type="SAM" id="Phobius"/>
    </source>
</evidence>
<comment type="caution">
    <text evidence="3">The sequence shown here is derived from an EMBL/GenBank/DDBJ whole genome shotgun (WGS) entry which is preliminary data.</text>
</comment>
<dbReference type="EMBL" id="JARKIK010000052">
    <property type="protein sequence ID" value="KAK8733837.1"/>
    <property type="molecule type" value="Genomic_DNA"/>
</dbReference>
<protein>
    <recommendedName>
        <fullName evidence="5">Platelet-derived growth factor (PDGF) family profile domain-containing protein</fullName>
    </recommendedName>
</protein>
<dbReference type="InterPro" id="IPR029034">
    <property type="entry name" value="Cystine-knot_cytokine"/>
</dbReference>
<accession>A0AAW0WQE5</accession>
<evidence type="ECO:0000313" key="3">
    <source>
        <dbReference type="EMBL" id="KAK8733837.1"/>
    </source>
</evidence>
<feature type="chain" id="PRO_5043575731" description="Platelet-derived growth factor (PDGF) family profile domain-containing protein" evidence="2">
    <location>
        <begin position="18"/>
        <end position="205"/>
    </location>
</feature>